<accession>A0ACB6QGF9</accession>
<organism evidence="1 2">
    <name type="scientific">Lindgomyces ingoldianus</name>
    <dbReference type="NCBI Taxonomy" id="673940"/>
    <lineage>
        <taxon>Eukaryota</taxon>
        <taxon>Fungi</taxon>
        <taxon>Dikarya</taxon>
        <taxon>Ascomycota</taxon>
        <taxon>Pezizomycotina</taxon>
        <taxon>Dothideomycetes</taxon>
        <taxon>Pleosporomycetidae</taxon>
        <taxon>Pleosporales</taxon>
        <taxon>Lindgomycetaceae</taxon>
        <taxon>Lindgomyces</taxon>
    </lineage>
</organism>
<reference evidence="1" key="1">
    <citation type="journal article" date="2020" name="Stud. Mycol.">
        <title>101 Dothideomycetes genomes: a test case for predicting lifestyles and emergence of pathogens.</title>
        <authorList>
            <person name="Haridas S."/>
            <person name="Albert R."/>
            <person name="Binder M."/>
            <person name="Bloem J."/>
            <person name="Labutti K."/>
            <person name="Salamov A."/>
            <person name="Andreopoulos B."/>
            <person name="Baker S."/>
            <person name="Barry K."/>
            <person name="Bills G."/>
            <person name="Bluhm B."/>
            <person name="Cannon C."/>
            <person name="Castanera R."/>
            <person name="Culley D."/>
            <person name="Daum C."/>
            <person name="Ezra D."/>
            <person name="Gonzalez J."/>
            <person name="Henrissat B."/>
            <person name="Kuo A."/>
            <person name="Liang C."/>
            <person name="Lipzen A."/>
            <person name="Lutzoni F."/>
            <person name="Magnuson J."/>
            <person name="Mondo S."/>
            <person name="Nolan M."/>
            <person name="Ohm R."/>
            <person name="Pangilinan J."/>
            <person name="Park H.-J."/>
            <person name="Ramirez L."/>
            <person name="Alfaro M."/>
            <person name="Sun H."/>
            <person name="Tritt A."/>
            <person name="Yoshinaga Y."/>
            <person name="Zwiers L.-H."/>
            <person name="Turgeon B."/>
            <person name="Goodwin S."/>
            <person name="Spatafora J."/>
            <person name="Crous P."/>
            <person name="Grigoriev I."/>
        </authorList>
    </citation>
    <scope>NUCLEOTIDE SEQUENCE</scope>
    <source>
        <strain evidence="1">ATCC 200398</strain>
    </source>
</reference>
<evidence type="ECO:0000313" key="1">
    <source>
        <dbReference type="EMBL" id="KAF2465653.1"/>
    </source>
</evidence>
<sequence length="158" mass="18446">MLKLPMAFLVEGGLSPFVYILPSHHLLIPVPLYIPWHPRGSRSIQQSSTTPPPKTYTTYSFIFWVRYVTCRIPTFRLALDLLHWMSLLEVLILSRIWMLEDECKWLTVFGNWVTFWVLMVAIIKPIFELIFVASFRPSFVTNLQTRLEPVTLFGAFAI</sequence>
<comment type="caution">
    <text evidence="1">The sequence shown here is derived from an EMBL/GenBank/DDBJ whole genome shotgun (WGS) entry which is preliminary data.</text>
</comment>
<dbReference type="EMBL" id="MU003529">
    <property type="protein sequence ID" value="KAF2465653.1"/>
    <property type="molecule type" value="Genomic_DNA"/>
</dbReference>
<evidence type="ECO:0000313" key="2">
    <source>
        <dbReference type="Proteomes" id="UP000799755"/>
    </source>
</evidence>
<gene>
    <name evidence="1" type="ORF">BDR25DRAFT_360586</name>
</gene>
<keyword evidence="2" id="KW-1185">Reference proteome</keyword>
<name>A0ACB6QGF9_9PLEO</name>
<dbReference type="Proteomes" id="UP000799755">
    <property type="component" value="Unassembled WGS sequence"/>
</dbReference>
<proteinExistence type="predicted"/>
<protein>
    <submittedName>
        <fullName evidence="1">Uncharacterized protein</fullName>
    </submittedName>
</protein>